<dbReference type="EMBL" id="FQUO01000001">
    <property type="protein sequence ID" value="SHE42663.1"/>
    <property type="molecule type" value="Genomic_DNA"/>
</dbReference>
<dbReference type="PANTHER" id="PTHR42759:SF1">
    <property type="entry name" value="MAGNESIUM-CHELATASE SUBUNIT CHLD"/>
    <property type="match status" value="1"/>
</dbReference>
<accession>A0A1M4TDZ7</accession>
<dbReference type="RefSeq" id="WP_073039385.1">
    <property type="nucleotide sequence ID" value="NZ_FQUO01000001.1"/>
</dbReference>
<dbReference type="InterPro" id="IPR027417">
    <property type="entry name" value="P-loop_NTPase"/>
</dbReference>
<name>A0A1M4TDZ7_9BACT</name>
<dbReference type="Proteomes" id="UP000184368">
    <property type="component" value="Unassembled WGS sequence"/>
</dbReference>
<dbReference type="InterPro" id="IPR050764">
    <property type="entry name" value="CbbQ/NirQ/NorQ/GpvN"/>
</dbReference>
<dbReference type="GO" id="GO:0016887">
    <property type="term" value="F:ATP hydrolysis activity"/>
    <property type="evidence" value="ECO:0007669"/>
    <property type="project" value="InterPro"/>
</dbReference>
<dbReference type="PANTHER" id="PTHR42759">
    <property type="entry name" value="MOXR FAMILY PROTEIN"/>
    <property type="match status" value="1"/>
</dbReference>
<organism evidence="2 3">
    <name type="scientific">Cnuella takakiae</name>
    <dbReference type="NCBI Taxonomy" id="1302690"/>
    <lineage>
        <taxon>Bacteria</taxon>
        <taxon>Pseudomonadati</taxon>
        <taxon>Bacteroidota</taxon>
        <taxon>Chitinophagia</taxon>
        <taxon>Chitinophagales</taxon>
        <taxon>Chitinophagaceae</taxon>
        <taxon>Cnuella</taxon>
    </lineage>
</organism>
<reference evidence="2 3" key="1">
    <citation type="submission" date="2016-11" db="EMBL/GenBank/DDBJ databases">
        <authorList>
            <person name="Jaros S."/>
            <person name="Januszkiewicz K."/>
            <person name="Wedrychowicz H."/>
        </authorList>
    </citation>
    <scope>NUCLEOTIDE SEQUENCE [LARGE SCALE GENOMIC DNA]</scope>
    <source>
        <strain evidence="2 3">DSM 26897</strain>
    </source>
</reference>
<evidence type="ECO:0000313" key="3">
    <source>
        <dbReference type="Proteomes" id="UP000184368"/>
    </source>
</evidence>
<dbReference type="STRING" id="1302690.BUE76_01510"/>
<evidence type="ECO:0000259" key="1">
    <source>
        <dbReference type="Pfam" id="PF07728"/>
    </source>
</evidence>
<feature type="domain" description="ATPase dynein-related AAA" evidence="1">
    <location>
        <begin position="30"/>
        <end position="164"/>
    </location>
</feature>
<dbReference type="GO" id="GO:0005524">
    <property type="term" value="F:ATP binding"/>
    <property type="evidence" value="ECO:0007669"/>
    <property type="project" value="InterPro"/>
</dbReference>
<sequence>MQQSFLRPLGVYGFDAIEPLILAALLSEDPILLIGKAGTGKTFLLNSLSEALSLEHRHYNASLISFDDLVGFPYPATDGKSIDFIPTPATVWQAESILIDELSRCRPEVQNKFFSLVHERKVQGLGLPRLRYRWAAMNPFALENDTEENYEGSQPLDPALADRFSFILEVPDWSELSAADQLLVLQPGGEGLVNGSSEPLIQWIARCRQQFEAQLQQPPAQLLTYARQCATLMGAAGLRLSPRRARLLARNLVAVGCVDARNEQGRRLTQKALYLLALRWSLPHRAWRSIIPDHVIESVHAEAWRLSGCCDPREQWVSDLLAQPSLEKRVQLLLSDVPDKDTRSTALFQCLHREPLWRKAIIAFSTYPCFESAGLLHEDALNELQCLAAPLLVVDGELTWTEYQGQHKTQHPKWSACVTYMATLGEHTKRRNRARQLFVYLLTQKSEFPEPEVVEQELEACFRMAARKAREVSHGA</sequence>
<dbReference type="SUPFAM" id="SSF52540">
    <property type="entry name" value="P-loop containing nucleoside triphosphate hydrolases"/>
    <property type="match status" value="1"/>
</dbReference>
<dbReference type="OrthoDB" id="9808317at2"/>
<proteinExistence type="predicted"/>
<gene>
    <name evidence="2" type="ORF">SAMN05444008_101392</name>
</gene>
<protein>
    <submittedName>
        <fullName evidence="2">MoxR-like ATPase</fullName>
    </submittedName>
</protein>
<keyword evidence="3" id="KW-1185">Reference proteome</keyword>
<dbReference type="AlphaFoldDB" id="A0A1M4TDZ7"/>
<dbReference type="InterPro" id="IPR011704">
    <property type="entry name" value="ATPase_dyneun-rel_AAA"/>
</dbReference>
<evidence type="ECO:0000313" key="2">
    <source>
        <dbReference type="EMBL" id="SHE42663.1"/>
    </source>
</evidence>
<dbReference type="Pfam" id="PF07728">
    <property type="entry name" value="AAA_5"/>
    <property type="match status" value="1"/>
</dbReference>
<dbReference type="Gene3D" id="3.40.50.300">
    <property type="entry name" value="P-loop containing nucleotide triphosphate hydrolases"/>
    <property type="match status" value="1"/>
</dbReference>